<dbReference type="Proteomes" id="UP001596106">
    <property type="component" value="Unassembled WGS sequence"/>
</dbReference>
<keyword evidence="1" id="KW-0812">Transmembrane</keyword>
<dbReference type="RefSeq" id="WP_379846014.1">
    <property type="nucleotide sequence ID" value="NZ_JBHSMA010000004.1"/>
</dbReference>
<evidence type="ECO:0000259" key="2">
    <source>
        <dbReference type="Pfam" id="PF04773"/>
    </source>
</evidence>
<evidence type="ECO:0000313" key="4">
    <source>
        <dbReference type="Proteomes" id="UP001596106"/>
    </source>
</evidence>
<keyword evidence="1" id="KW-1133">Transmembrane helix</keyword>
<organism evidence="3 4">
    <name type="scientific">Larkinella bovis</name>
    <dbReference type="NCBI Taxonomy" id="683041"/>
    <lineage>
        <taxon>Bacteria</taxon>
        <taxon>Pseudomonadati</taxon>
        <taxon>Bacteroidota</taxon>
        <taxon>Cytophagia</taxon>
        <taxon>Cytophagales</taxon>
        <taxon>Spirosomataceae</taxon>
        <taxon>Larkinella</taxon>
    </lineage>
</organism>
<dbReference type="Gene3D" id="2.60.120.1440">
    <property type="match status" value="1"/>
</dbReference>
<protein>
    <submittedName>
        <fullName evidence="3">FecR family protein</fullName>
    </submittedName>
</protein>
<feature type="transmembrane region" description="Helical" evidence="1">
    <location>
        <begin position="110"/>
        <end position="130"/>
    </location>
</feature>
<dbReference type="InterPro" id="IPR006860">
    <property type="entry name" value="FecR"/>
</dbReference>
<dbReference type="PANTHER" id="PTHR30273">
    <property type="entry name" value="PERIPLASMIC SIGNAL SENSOR AND SIGMA FACTOR ACTIVATOR FECR-RELATED"/>
    <property type="match status" value="1"/>
</dbReference>
<dbReference type="Pfam" id="PF04773">
    <property type="entry name" value="FecR"/>
    <property type="match status" value="1"/>
</dbReference>
<feature type="domain" description="FecR protein" evidence="2">
    <location>
        <begin position="141"/>
        <end position="238"/>
    </location>
</feature>
<dbReference type="PANTHER" id="PTHR30273:SF2">
    <property type="entry name" value="PROTEIN FECR"/>
    <property type="match status" value="1"/>
</dbReference>
<gene>
    <name evidence="3" type="ORF">ACFPMF_14070</name>
</gene>
<name>A0ABW0ID53_9BACT</name>
<dbReference type="EMBL" id="JBHSMA010000004">
    <property type="protein sequence ID" value="MFC5410448.1"/>
    <property type="molecule type" value="Genomic_DNA"/>
</dbReference>
<keyword evidence="4" id="KW-1185">Reference proteome</keyword>
<reference evidence="4" key="1">
    <citation type="journal article" date="2019" name="Int. J. Syst. Evol. Microbiol.">
        <title>The Global Catalogue of Microorganisms (GCM) 10K type strain sequencing project: providing services to taxonomists for standard genome sequencing and annotation.</title>
        <authorList>
            <consortium name="The Broad Institute Genomics Platform"/>
            <consortium name="The Broad Institute Genome Sequencing Center for Infectious Disease"/>
            <person name="Wu L."/>
            <person name="Ma J."/>
        </authorList>
    </citation>
    <scope>NUCLEOTIDE SEQUENCE [LARGE SCALE GENOMIC DNA]</scope>
    <source>
        <strain evidence="4">CCUG 55250</strain>
    </source>
</reference>
<keyword evidence="1" id="KW-0472">Membrane</keyword>
<evidence type="ECO:0000313" key="3">
    <source>
        <dbReference type="EMBL" id="MFC5410448.1"/>
    </source>
</evidence>
<sequence length="292" mass="33497">MKGSAEAQNWPPSSLFYRTGDPVIEMEELLEKYARNECSPEEEQWVVGWLQNPDNESYLRGLMRKQWNNPAVSVEPPPDWQRMWVGITRQTKDLPTEPDVPLYRTIWRQIVRIAVWIGCIIALGLSIRLLRQAQLPADIVYQSGAEQYMRVDLPDQSTVLLNKNSSVRISSDWSGPNRNIWLEGEAVVIVSKQPLGFRLLIHSNAPTDRVITETQQARVYVNYQKQKNQVVVEQGKVNFTVDHSGLLGEMRKYPLQPGDMAEYDEKSTQLIRRHVNSSAYTGWATNEGGMNR</sequence>
<dbReference type="InterPro" id="IPR012373">
    <property type="entry name" value="Ferrdict_sens_TM"/>
</dbReference>
<comment type="caution">
    <text evidence="3">The sequence shown here is derived from an EMBL/GenBank/DDBJ whole genome shotgun (WGS) entry which is preliminary data.</text>
</comment>
<proteinExistence type="predicted"/>
<accession>A0ABW0ID53</accession>
<evidence type="ECO:0000256" key="1">
    <source>
        <dbReference type="SAM" id="Phobius"/>
    </source>
</evidence>